<keyword evidence="8" id="KW-0902">Two-component regulatory system</keyword>
<evidence type="ECO:0000256" key="9">
    <source>
        <dbReference type="ARBA" id="ARBA00064003"/>
    </source>
</evidence>
<keyword evidence="16" id="KW-1185">Reference proteome</keyword>
<evidence type="ECO:0000256" key="10">
    <source>
        <dbReference type="ARBA" id="ARBA00068150"/>
    </source>
</evidence>
<keyword evidence="3 11" id="KW-0597">Phosphoprotein</keyword>
<dbReference type="CDD" id="cd00082">
    <property type="entry name" value="HisKA"/>
    <property type="match status" value="1"/>
</dbReference>
<dbReference type="PRINTS" id="PR00344">
    <property type="entry name" value="BCTRLSENSOR"/>
</dbReference>
<dbReference type="SMART" id="SM00388">
    <property type="entry name" value="HisKA"/>
    <property type="match status" value="1"/>
</dbReference>
<dbReference type="InterPro" id="IPR003594">
    <property type="entry name" value="HATPase_dom"/>
</dbReference>
<dbReference type="FunFam" id="1.10.287.130:FF:000002">
    <property type="entry name" value="Two-component osmosensing histidine kinase"/>
    <property type="match status" value="1"/>
</dbReference>
<dbReference type="FunFam" id="3.30.565.10:FF:000010">
    <property type="entry name" value="Sensor histidine kinase RcsC"/>
    <property type="match status" value="1"/>
</dbReference>
<evidence type="ECO:0000259" key="14">
    <source>
        <dbReference type="PROSITE" id="PS50110"/>
    </source>
</evidence>
<dbReference type="GO" id="GO:0000155">
    <property type="term" value="F:phosphorelay sensor kinase activity"/>
    <property type="evidence" value="ECO:0007669"/>
    <property type="project" value="InterPro"/>
</dbReference>
<dbReference type="PROSITE" id="PS50110">
    <property type="entry name" value="RESPONSE_REGULATORY"/>
    <property type="match status" value="2"/>
</dbReference>
<organism evidence="15 16">
    <name type="scientific">Stieleria maiorica</name>
    <dbReference type="NCBI Taxonomy" id="2795974"/>
    <lineage>
        <taxon>Bacteria</taxon>
        <taxon>Pseudomonadati</taxon>
        <taxon>Planctomycetota</taxon>
        <taxon>Planctomycetia</taxon>
        <taxon>Pirellulales</taxon>
        <taxon>Pirellulaceae</taxon>
        <taxon>Stieleria</taxon>
    </lineage>
</organism>
<evidence type="ECO:0000256" key="2">
    <source>
        <dbReference type="ARBA" id="ARBA00012438"/>
    </source>
</evidence>
<dbReference type="InterPro" id="IPR028082">
    <property type="entry name" value="Peripla_BP_I"/>
</dbReference>
<sequence>MVAPDSAAPYSVGILHSLSGVLAGGESLVAEATKLAIDEINASGGILGRKIVARVRDGASDAETFAEQARRFLEDDQIRVIFGCWTSASRKALLPILSRRNGLLFYPLQYEGLEESENVIYTGSTLNQQIEPAVDWAMDRGWRDAAIVGSDYVYPRTANTLMHGILEKRGGRVVKECYVPLEDYDVAPVIEEILAAKPDVIYNTINGAANADFFRMLSQRGPGPDELPVLSFSFSETELAAVPEAVGHYACWDYFSTCVSEINQHFLPRMREHMGYECPVSSPMANAYTQVYLWKAMVEQMESFDPADLENHSFILVNGPCGVMELRRNRHVRKRAMVGRATERGEFDIVWQFPEMIDPEPWFGVDTLLRGRIIHQALEAFPTVVDLHATLRREKEIQEKLIEELNAKQVELEKARDAAEAANEAKSDFLAAMSHEIRTPMNGILGMAQLLGDGPLSATQSEQLAIILSSGESLLRIINDILDFSKINAGKVELENIGFSFHDLVSETLQLLSPKAHERGMEIELDIDLKMPDIRSGDPTRIRQVLTNLVTNAIKFTENGRIVVVARPDLESPEQICLEVKDTGIGISPEAQKRLFQPFVQADSGTTRKYGGTGLGLVICRRLVERMGGTLTLESEVGSGTTFTATLPIPPTDKIDVGASIHQSEPPKDSLVGKRVLLVDDNAINRRVAKGLLEGFGIVVDAATGADDVKQRVQRDPDCLHDHDGMIVDAMMPGTDGWQLARWIREQRYGKEIALILASSAIGSEEGHSAAEAELFSVVLPKPLRRGTLFRALAVALANWSPPQASTRQQQVQSRRILVAEDSIVNQAVARSILEQEGHDVTIAENGQVALDALTDADAFDLILMDVQMPELDGLEATRRIRKREQDNGWPRWPIMALSGNAMKEEQDACLDAGMDGCLTKPMNMNEVLALVAATPRRE</sequence>
<dbReference type="InterPro" id="IPR001789">
    <property type="entry name" value="Sig_transdc_resp-reg_receiver"/>
</dbReference>
<dbReference type="RefSeq" id="WP_147867094.1">
    <property type="nucleotide sequence ID" value="NZ_CP036264.1"/>
</dbReference>
<dbReference type="Pfam" id="PF13433">
    <property type="entry name" value="Peripla_BP_5"/>
    <property type="match status" value="1"/>
</dbReference>
<dbReference type="InterPro" id="IPR004358">
    <property type="entry name" value="Sig_transdc_His_kin-like_C"/>
</dbReference>
<dbReference type="Gene3D" id="3.40.50.2300">
    <property type="match status" value="4"/>
</dbReference>
<gene>
    <name evidence="15" type="primary">barA_2</name>
    <name evidence="15" type="ORF">Mal15_14510</name>
</gene>
<dbReference type="InterPro" id="IPR036890">
    <property type="entry name" value="HATPase_C_sf"/>
</dbReference>
<evidence type="ECO:0000256" key="7">
    <source>
        <dbReference type="ARBA" id="ARBA00022840"/>
    </source>
</evidence>
<dbReference type="EMBL" id="CP036264">
    <property type="protein sequence ID" value="QEF97411.1"/>
    <property type="molecule type" value="Genomic_DNA"/>
</dbReference>
<dbReference type="CDD" id="cd16922">
    <property type="entry name" value="HATPase_EvgS-ArcB-TorS-like"/>
    <property type="match status" value="1"/>
</dbReference>
<evidence type="ECO:0000256" key="11">
    <source>
        <dbReference type="PROSITE-ProRule" id="PRU00169"/>
    </source>
</evidence>
<evidence type="ECO:0000256" key="3">
    <source>
        <dbReference type="ARBA" id="ARBA00022553"/>
    </source>
</evidence>
<evidence type="ECO:0000259" key="13">
    <source>
        <dbReference type="PROSITE" id="PS50109"/>
    </source>
</evidence>
<keyword evidence="4 15" id="KW-0808">Transferase</keyword>
<keyword evidence="6 15" id="KW-0418">Kinase</keyword>
<dbReference type="Gene3D" id="3.30.565.10">
    <property type="entry name" value="Histidine kinase-like ATPase, C-terminal domain"/>
    <property type="match status" value="1"/>
</dbReference>
<proteinExistence type="predicted"/>
<dbReference type="AlphaFoldDB" id="A0A5B9M8B8"/>
<keyword evidence="5" id="KW-0547">Nucleotide-binding</keyword>
<dbReference type="CDD" id="cd06355">
    <property type="entry name" value="PBP1_FmdD-like"/>
    <property type="match status" value="1"/>
</dbReference>
<feature type="modified residue" description="4-aspartylphosphate" evidence="11">
    <location>
        <position position="729"/>
    </location>
</feature>
<keyword evidence="12" id="KW-0175">Coiled coil</keyword>
<dbReference type="InterPro" id="IPR017777">
    <property type="entry name" value="ABC_urea-bd_UrtA"/>
</dbReference>
<feature type="coiled-coil region" evidence="12">
    <location>
        <begin position="388"/>
        <end position="425"/>
    </location>
</feature>
<dbReference type="InterPro" id="IPR036097">
    <property type="entry name" value="HisK_dim/P_sf"/>
</dbReference>
<comment type="catalytic activity">
    <reaction evidence="1">
        <text>ATP + protein L-histidine = ADP + protein N-phospho-L-histidine.</text>
        <dbReference type="EC" id="2.7.13.3"/>
    </reaction>
</comment>
<dbReference type="SUPFAM" id="SSF53822">
    <property type="entry name" value="Periplasmic binding protein-like I"/>
    <property type="match status" value="1"/>
</dbReference>
<dbReference type="Pfam" id="PF02518">
    <property type="entry name" value="HATPase_c"/>
    <property type="match status" value="1"/>
</dbReference>
<dbReference type="SUPFAM" id="SSF52172">
    <property type="entry name" value="CheY-like"/>
    <property type="match status" value="2"/>
</dbReference>
<dbReference type="PANTHER" id="PTHR45339:SF1">
    <property type="entry name" value="HYBRID SIGNAL TRANSDUCTION HISTIDINE KINASE J"/>
    <property type="match status" value="1"/>
</dbReference>
<evidence type="ECO:0000313" key="16">
    <source>
        <dbReference type="Proteomes" id="UP000321353"/>
    </source>
</evidence>
<dbReference type="SUPFAM" id="SSF55874">
    <property type="entry name" value="ATPase domain of HSP90 chaperone/DNA topoisomerase II/histidine kinase"/>
    <property type="match status" value="1"/>
</dbReference>
<dbReference type="InterPro" id="IPR003661">
    <property type="entry name" value="HisK_dim/P_dom"/>
</dbReference>
<evidence type="ECO:0000256" key="4">
    <source>
        <dbReference type="ARBA" id="ARBA00022679"/>
    </source>
</evidence>
<accession>A0A5B9M8B8</accession>
<feature type="domain" description="Response regulatory" evidence="14">
    <location>
        <begin position="816"/>
        <end position="936"/>
    </location>
</feature>
<name>A0A5B9M8B8_9BACT</name>
<evidence type="ECO:0000256" key="8">
    <source>
        <dbReference type="ARBA" id="ARBA00023012"/>
    </source>
</evidence>
<feature type="modified residue" description="4-aspartylphosphate" evidence="11">
    <location>
        <position position="866"/>
    </location>
</feature>
<evidence type="ECO:0000256" key="5">
    <source>
        <dbReference type="ARBA" id="ARBA00022741"/>
    </source>
</evidence>
<reference evidence="15 16" key="1">
    <citation type="submission" date="2019-02" db="EMBL/GenBank/DDBJ databases">
        <title>Planctomycetal bacteria perform biofilm scaping via a novel small molecule.</title>
        <authorList>
            <person name="Jeske O."/>
            <person name="Boedeker C."/>
            <person name="Wiegand S."/>
            <person name="Breitling P."/>
            <person name="Kallscheuer N."/>
            <person name="Jogler M."/>
            <person name="Rohde M."/>
            <person name="Petersen J."/>
            <person name="Medema M.H."/>
            <person name="Surup F."/>
            <person name="Jogler C."/>
        </authorList>
    </citation>
    <scope>NUCLEOTIDE SEQUENCE [LARGE SCALE GENOMIC DNA]</scope>
    <source>
        <strain evidence="15 16">Mal15</strain>
    </source>
</reference>
<evidence type="ECO:0000256" key="1">
    <source>
        <dbReference type="ARBA" id="ARBA00000085"/>
    </source>
</evidence>
<evidence type="ECO:0000256" key="12">
    <source>
        <dbReference type="SAM" id="Coils"/>
    </source>
</evidence>
<dbReference type="Proteomes" id="UP000321353">
    <property type="component" value="Chromosome"/>
</dbReference>
<evidence type="ECO:0000313" key="15">
    <source>
        <dbReference type="EMBL" id="QEF97411.1"/>
    </source>
</evidence>
<dbReference type="InterPro" id="IPR005467">
    <property type="entry name" value="His_kinase_dom"/>
</dbReference>
<dbReference type="Pfam" id="PF00072">
    <property type="entry name" value="Response_reg"/>
    <property type="match status" value="2"/>
</dbReference>
<dbReference type="GO" id="GO:0005524">
    <property type="term" value="F:ATP binding"/>
    <property type="evidence" value="ECO:0007669"/>
    <property type="project" value="UniProtKB-KW"/>
</dbReference>
<dbReference type="Gene3D" id="1.10.287.130">
    <property type="match status" value="1"/>
</dbReference>
<feature type="domain" description="Histidine kinase" evidence="13">
    <location>
        <begin position="432"/>
        <end position="651"/>
    </location>
</feature>
<dbReference type="InterPro" id="IPR011006">
    <property type="entry name" value="CheY-like_superfamily"/>
</dbReference>
<dbReference type="SUPFAM" id="SSF47384">
    <property type="entry name" value="Homodimeric domain of signal transducing histidine kinase"/>
    <property type="match status" value="1"/>
</dbReference>
<dbReference type="SMART" id="SM00387">
    <property type="entry name" value="HATPase_c"/>
    <property type="match status" value="1"/>
</dbReference>
<protein>
    <recommendedName>
        <fullName evidence="10">Sensory/regulatory protein RpfC</fullName>
        <ecNumber evidence="2">2.7.13.3</ecNumber>
    </recommendedName>
</protein>
<dbReference type="Pfam" id="PF00512">
    <property type="entry name" value="HisKA"/>
    <property type="match status" value="1"/>
</dbReference>
<dbReference type="CDD" id="cd17546">
    <property type="entry name" value="REC_hyHK_CKI1_RcsC-like"/>
    <property type="match status" value="1"/>
</dbReference>
<feature type="domain" description="Response regulatory" evidence="14">
    <location>
        <begin position="675"/>
        <end position="797"/>
    </location>
</feature>
<evidence type="ECO:0000256" key="6">
    <source>
        <dbReference type="ARBA" id="ARBA00022777"/>
    </source>
</evidence>
<keyword evidence="7" id="KW-0067">ATP-binding</keyword>
<comment type="subunit">
    <text evidence="9">At low DSF concentrations, interacts with RpfF.</text>
</comment>
<dbReference type="PANTHER" id="PTHR45339">
    <property type="entry name" value="HYBRID SIGNAL TRANSDUCTION HISTIDINE KINASE J"/>
    <property type="match status" value="1"/>
</dbReference>
<dbReference type="KEGG" id="smam:Mal15_14510"/>
<dbReference type="EC" id="2.7.13.3" evidence="2"/>
<dbReference type="PROSITE" id="PS50109">
    <property type="entry name" value="HIS_KIN"/>
    <property type="match status" value="1"/>
</dbReference>
<dbReference type="SMART" id="SM00448">
    <property type="entry name" value="REC"/>
    <property type="match status" value="2"/>
</dbReference>